<evidence type="ECO:0000256" key="6">
    <source>
        <dbReference type="ARBA" id="ARBA00022449"/>
    </source>
</evidence>
<keyword evidence="6" id="KW-0050">Antiport</keyword>
<gene>
    <name evidence="14" type="ORF">IXB28_02575</name>
</gene>
<dbReference type="PANTHER" id="PTHR43298:SF2">
    <property type="entry name" value="FMN_FAD EXPORTER YEEO-RELATED"/>
    <property type="match status" value="1"/>
</dbReference>
<evidence type="ECO:0000313" key="14">
    <source>
        <dbReference type="EMBL" id="MBT9311078.1"/>
    </source>
</evidence>
<organism evidence="14 15">
    <name type="scientific">Leptothoe kymatousa TAU-MAC 1615</name>
    <dbReference type="NCBI Taxonomy" id="2364775"/>
    <lineage>
        <taxon>Bacteria</taxon>
        <taxon>Bacillati</taxon>
        <taxon>Cyanobacteriota</taxon>
        <taxon>Cyanophyceae</taxon>
        <taxon>Nodosilineales</taxon>
        <taxon>Cymatolegaceae</taxon>
        <taxon>Leptothoe</taxon>
        <taxon>Leptothoe kymatousa</taxon>
    </lineage>
</organism>
<feature type="transmembrane region" description="Helical" evidence="13">
    <location>
        <begin position="360"/>
        <end position="377"/>
    </location>
</feature>
<keyword evidence="10" id="KW-0406">Ion transport</keyword>
<evidence type="ECO:0000256" key="1">
    <source>
        <dbReference type="ARBA" id="ARBA00003408"/>
    </source>
</evidence>
<evidence type="ECO:0000256" key="13">
    <source>
        <dbReference type="SAM" id="Phobius"/>
    </source>
</evidence>
<feature type="transmembrane region" description="Helical" evidence="13">
    <location>
        <begin position="98"/>
        <end position="115"/>
    </location>
</feature>
<dbReference type="EMBL" id="JADOER010000003">
    <property type="protein sequence ID" value="MBT9311078.1"/>
    <property type="molecule type" value="Genomic_DNA"/>
</dbReference>
<evidence type="ECO:0000256" key="2">
    <source>
        <dbReference type="ARBA" id="ARBA00004651"/>
    </source>
</evidence>
<keyword evidence="5" id="KW-0813">Transport</keyword>
<feature type="transmembrane region" description="Helical" evidence="13">
    <location>
        <begin position="164"/>
        <end position="184"/>
    </location>
</feature>
<protein>
    <recommendedName>
        <fullName evidence="4">Probable multidrug resistance protein NorM</fullName>
    </recommendedName>
    <alternativeName>
        <fullName evidence="12">Multidrug-efflux transporter</fullName>
    </alternativeName>
</protein>
<comment type="function">
    <text evidence="1">Multidrug efflux pump.</text>
</comment>
<evidence type="ECO:0000256" key="5">
    <source>
        <dbReference type="ARBA" id="ARBA00022448"/>
    </source>
</evidence>
<accession>A0ABS5XZU9</accession>
<dbReference type="InterPro" id="IPR002528">
    <property type="entry name" value="MATE_fam"/>
</dbReference>
<keyword evidence="7" id="KW-1003">Cell membrane</keyword>
<dbReference type="CDD" id="cd13131">
    <property type="entry name" value="MATE_NorM_like"/>
    <property type="match status" value="1"/>
</dbReference>
<evidence type="ECO:0000256" key="3">
    <source>
        <dbReference type="ARBA" id="ARBA00010199"/>
    </source>
</evidence>
<evidence type="ECO:0000256" key="11">
    <source>
        <dbReference type="ARBA" id="ARBA00023136"/>
    </source>
</evidence>
<keyword evidence="15" id="KW-1185">Reference proteome</keyword>
<keyword evidence="8 13" id="KW-0812">Transmembrane</keyword>
<evidence type="ECO:0000256" key="12">
    <source>
        <dbReference type="ARBA" id="ARBA00031636"/>
    </source>
</evidence>
<comment type="subcellular location">
    <subcellularLocation>
        <location evidence="2">Cell membrane</location>
        <topology evidence="2">Multi-pass membrane protein</topology>
    </subcellularLocation>
</comment>
<reference evidence="14 15" key="1">
    <citation type="journal article" date="2021" name="Mar. Drugs">
        <title>Genome Reduction and Secondary Metabolism of the Marine Sponge-Associated Cyanobacterium Leptothoe.</title>
        <authorList>
            <person name="Konstantinou D."/>
            <person name="Popin R.V."/>
            <person name="Fewer D.P."/>
            <person name="Sivonen K."/>
            <person name="Gkelis S."/>
        </authorList>
    </citation>
    <scope>NUCLEOTIDE SEQUENCE [LARGE SCALE GENOMIC DNA]</scope>
    <source>
        <strain evidence="14 15">TAU-MAC 1615</strain>
    </source>
</reference>
<feature type="transmembrane region" description="Helical" evidence="13">
    <location>
        <begin position="243"/>
        <end position="269"/>
    </location>
</feature>
<feature type="transmembrane region" description="Helical" evidence="13">
    <location>
        <begin position="428"/>
        <end position="447"/>
    </location>
</feature>
<dbReference type="NCBIfam" id="TIGR00797">
    <property type="entry name" value="matE"/>
    <property type="match status" value="1"/>
</dbReference>
<evidence type="ECO:0000256" key="4">
    <source>
        <dbReference type="ARBA" id="ARBA00020268"/>
    </source>
</evidence>
<comment type="caution">
    <text evidence="14">The sequence shown here is derived from an EMBL/GenBank/DDBJ whole genome shotgun (WGS) entry which is preliminary data.</text>
</comment>
<dbReference type="InterPro" id="IPR048279">
    <property type="entry name" value="MdtK-like"/>
</dbReference>
<feature type="transmembrane region" description="Helical" evidence="13">
    <location>
        <begin position="204"/>
        <end position="223"/>
    </location>
</feature>
<feature type="transmembrane region" description="Helical" evidence="13">
    <location>
        <begin position="321"/>
        <end position="340"/>
    </location>
</feature>
<dbReference type="RefSeq" id="WP_215616990.1">
    <property type="nucleotide sequence ID" value="NZ_JADOER010000003.1"/>
</dbReference>
<dbReference type="Pfam" id="PF01554">
    <property type="entry name" value="MatE"/>
    <property type="match status" value="2"/>
</dbReference>
<keyword evidence="9 13" id="KW-1133">Transmembrane helix</keyword>
<feature type="transmembrane region" description="Helical" evidence="13">
    <location>
        <begin position="49"/>
        <end position="78"/>
    </location>
</feature>
<evidence type="ECO:0000256" key="7">
    <source>
        <dbReference type="ARBA" id="ARBA00022475"/>
    </source>
</evidence>
<sequence length="475" mass="50816">MTIPQLRCSLRQEIHEFLKLAIPLTSAQVAQSATGFVDTIMMGRMGPEVLAAGGLAAIIYIVIMTLFTGVVMGVSPLVAEAFGANQPHRIRQVARQGLWLAVLVAIPAMLFTSRLGGWMLRSGQAPIVVELADTYLDIILWSFLPMAGFTALRSTVSALSQARPIMVTIVVGTGFNIVGNYLLGFGKLGLPTLGLSGLALATTLTWWGMFGALGLYVLGNPVIRAYGIFQSFYGPRWKILRQLLWVGAPIGIFSGLESGFFMTIMLLMGRLGTDALAAHQVVLQTIVVFFMVPLGISFATTVRVGQWLGKRDLMGMQQATGVSIGLTSVAMFAGSLAFLFFPKQIIGLYLDVNSPENEAIVALAMPLLTIAAITMVLDGVQKSVSGALQGAQDTRIPMVLNVVGFWGVGLSVAYGLGFTLGMGSRGLWIGQSVAIATVTILFSWRLYQLIGGRETSIFSATSMEIVPTTAIKSKH</sequence>
<evidence type="ECO:0000313" key="15">
    <source>
        <dbReference type="Proteomes" id="UP001196661"/>
    </source>
</evidence>
<name>A0ABS5XZU9_9CYAN</name>
<evidence type="ECO:0000256" key="10">
    <source>
        <dbReference type="ARBA" id="ARBA00023065"/>
    </source>
</evidence>
<proteinExistence type="inferred from homology"/>
<evidence type="ECO:0000256" key="9">
    <source>
        <dbReference type="ARBA" id="ARBA00022989"/>
    </source>
</evidence>
<dbReference type="PIRSF" id="PIRSF006603">
    <property type="entry name" value="DinF"/>
    <property type="match status" value="1"/>
</dbReference>
<feature type="transmembrane region" description="Helical" evidence="13">
    <location>
        <begin position="398"/>
        <end position="416"/>
    </location>
</feature>
<feature type="transmembrane region" description="Helical" evidence="13">
    <location>
        <begin position="135"/>
        <end position="152"/>
    </location>
</feature>
<dbReference type="InterPro" id="IPR050222">
    <property type="entry name" value="MATE_MdtK"/>
</dbReference>
<dbReference type="Proteomes" id="UP001196661">
    <property type="component" value="Unassembled WGS sequence"/>
</dbReference>
<keyword evidence="11 13" id="KW-0472">Membrane</keyword>
<feature type="transmembrane region" description="Helical" evidence="13">
    <location>
        <begin position="281"/>
        <end position="300"/>
    </location>
</feature>
<evidence type="ECO:0000256" key="8">
    <source>
        <dbReference type="ARBA" id="ARBA00022692"/>
    </source>
</evidence>
<dbReference type="PANTHER" id="PTHR43298">
    <property type="entry name" value="MULTIDRUG RESISTANCE PROTEIN NORM-RELATED"/>
    <property type="match status" value="1"/>
</dbReference>
<comment type="similarity">
    <text evidence="3">Belongs to the multi antimicrobial extrusion (MATE) (TC 2.A.66.1) family.</text>
</comment>